<evidence type="ECO:0000256" key="2">
    <source>
        <dbReference type="ARBA" id="ARBA00022475"/>
    </source>
</evidence>
<dbReference type="GO" id="GO:0005886">
    <property type="term" value="C:plasma membrane"/>
    <property type="evidence" value="ECO:0007669"/>
    <property type="project" value="UniProtKB-SubCell"/>
</dbReference>
<dbReference type="EMBL" id="AE016958">
    <property type="protein sequence ID" value="AAS06355.1"/>
    <property type="molecule type" value="Genomic_DNA"/>
</dbReference>
<comment type="subcellular location">
    <subcellularLocation>
        <location evidence="1">Cell membrane</location>
        <topology evidence="1">Multi-pass membrane protein</topology>
    </subcellularLocation>
</comment>
<evidence type="ECO:0000256" key="4">
    <source>
        <dbReference type="ARBA" id="ARBA00022679"/>
    </source>
</evidence>
<dbReference type="PANTHER" id="PTHR33908">
    <property type="entry name" value="MANNOSYLTRANSFERASE YKCB-RELATED"/>
    <property type="match status" value="1"/>
</dbReference>
<dbReference type="GO" id="GO:0016763">
    <property type="term" value="F:pentosyltransferase activity"/>
    <property type="evidence" value="ECO:0007669"/>
    <property type="project" value="TreeGrafter"/>
</dbReference>
<dbReference type="InterPro" id="IPR050297">
    <property type="entry name" value="LipidA_mod_glycosyltrf_83"/>
</dbReference>
<gene>
    <name evidence="9" type="ordered locus">MAP_3805c</name>
</gene>
<keyword evidence="2" id="KW-1003">Cell membrane</keyword>
<evidence type="ECO:0000256" key="1">
    <source>
        <dbReference type="ARBA" id="ARBA00004651"/>
    </source>
</evidence>
<evidence type="ECO:0000313" key="10">
    <source>
        <dbReference type="Proteomes" id="UP000000580"/>
    </source>
</evidence>
<dbReference type="PANTHER" id="PTHR33908:SF3">
    <property type="entry name" value="UNDECAPRENYL PHOSPHATE-ALPHA-4-AMINO-4-DEOXY-L-ARABINOSE ARABINOSYL TRANSFERASE"/>
    <property type="match status" value="1"/>
</dbReference>
<proteinExistence type="predicted"/>
<evidence type="ECO:0000256" key="8">
    <source>
        <dbReference type="SAM" id="Phobius"/>
    </source>
</evidence>
<keyword evidence="10" id="KW-1185">Reference proteome</keyword>
<feature type="transmembrane region" description="Helical" evidence="8">
    <location>
        <begin position="319"/>
        <end position="337"/>
    </location>
</feature>
<protein>
    <submittedName>
        <fullName evidence="9">Uncharacterized protein</fullName>
    </submittedName>
</protein>
<keyword evidence="3" id="KW-0328">Glycosyltransferase</keyword>
<dbReference type="STRING" id="262316.MAP_3805c"/>
<feature type="transmembrane region" description="Helical" evidence="8">
    <location>
        <begin position="290"/>
        <end position="307"/>
    </location>
</feature>
<evidence type="ECO:0000256" key="3">
    <source>
        <dbReference type="ARBA" id="ARBA00022676"/>
    </source>
</evidence>
<organism evidence="9 10">
    <name type="scientific">Mycolicibacterium paratuberculosis (strain ATCC BAA-968 / K-10)</name>
    <name type="common">Mycobacterium paratuberculosis</name>
    <dbReference type="NCBI Taxonomy" id="262316"/>
    <lineage>
        <taxon>Bacteria</taxon>
        <taxon>Bacillati</taxon>
        <taxon>Actinomycetota</taxon>
        <taxon>Actinomycetes</taxon>
        <taxon>Mycobacteriales</taxon>
        <taxon>Mycobacteriaceae</taxon>
        <taxon>Mycobacterium</taxon>
        <taxon>Mycobacterium avium complex (MAC)</taxon>
    </lineage>
</organism>
<evidence type="ECO:0000256" key="6">
    <source>
        <dbReference type="ARBA" id="ARBA00022989"/>
    </source>
</evidence>
<evidence type="ECO:0000256" key="5">
    <source>
        <dbReference type="ARBA" id="ARBA00022692"/>
    </source>
</evidence>
<feature type="transmembrane region" description="Helical" evidence="8">
    <location>
        <begin position="51"/>
        <end position="72"/>
    </location>
</feature>
<accession>Q73TB3</accession>
<dbReference type="KEGG" id="mpa:MAP_3805c"/>
<sequence>MYPIDASGSIDRSYVRIPGCPSPPGGPTGVWQHGGVSSPTRPAVPAALDPWIVAALAAAVSLAGAARPSFWYDEAATISASYSRSLTQMWHMLGNVDAVHGLYYLLMHGWFRLVPPTEFWSRAPSGLAVGAAAAGVVVLGRQFSSRTVAVVSGVFCAVLPRTTWAGVEARPYALSMMAAVWLSVLLVFAARRQSRWPWLCFGLALVCSVLLDAYIALLLAAYAVFVGVCCRTRTVLWRFGISSAVAVGVLLPFLLTVAGQAHQISWVASIGHRTVEDVVMQQYFERSPPFAVLSALLICAAIALWLSRSAPPGPSERQLLVLATCWVGIPTAAIVAYSALVHPIYTPRYLCFTAPAMALILGVCSAAIAAKPWVTTAVVGVFAIAAVPNYVRAQRNPYAKYGMDYSQVADLITAKAAPGDCLLVNDTVTFMPAPMRPLLAARPDAYRKLIDLTLWQRAVDRNDVFDTNLIPEVVAGPLSHCAVLWIITQADPSEPAHQQGPALPPGPVYGATPAFAVPHDLGFRLVERWQFNLVQVFEATK</sequence>
<feature type="transmembrane region" description="Helical" evidence="8">
    <location>
        <begin position="147"/>
        <end position="166"/>
    </location>
</feature>
<feature type="transmembrane region" description="Helical" evidence="8">
    <location>
        <begin position="374"/>
        <end position="391"/>
    </location>
</feature>
<keyword evidence="4" id="KW-0808">Transferase</keyword>
<dbReference type="GO" id="GO:0009103">
    <property type="term" value="P:lipopolysaccharide biosynthetic process"/>
    <property type="evidence" value="ECO:0007669"/>
    <property type="project" value="UniProtKB-ARBA"/>
</dbReference>
<keyword evidence="5 8" id="KW-0812">Transmembrane</keyword>
<feature type="transmembrane region" description="Helical" evidence="8">
    <location>
        <begin position="92"/>
        <end position="111"/>
    </location>
</feature>
<evidence type="ECO:0000256" key="7">
    <source>
        <dbReference type="ARBA" id="ARBA00023136"/>
    </source>
</evidence>
<feature type="transmembrane region" description="Helical" evidence="8">
    <location>
        <begin position="349"/>
        <end position="368"/>
    </location>
</feature>
<feature type="transmembrane region" description="Helical" evidence="8">
    <location>
        <begin position="198"/>
        <end position="223"/>
    </location>
</feature>
<dbReference type="HOGENOM" id="CLU_024191_0_0_11"/>
<reference evidence="9 10" key="1">
    <citation type="journal article" date="2005" name="Proc. Natl. Acad. Sci. U.S.A.">
        <title>The complete genome sequence of Mycobacterium avium subspecies paratuberculosis.</title>
        <authorList>
            <person name="Li L."/>
            <person name="Bannantine J.P."/>
            <person name="Zhang Q."/>
            <person name="Amonsin A."/>
            <person name="May B.J."/>
            <person name="Alt D."/>
            <person name="Banerji N."/>
            <person name="Kanjilal S."/>
            <person name="Kapur V."/>
        </authorList>
    </citation>
    <scope>NUCLEOTIDE SEQUENCE [LARGE SCALE GENOMIC DNA]</scope>
    <source>
        <strain evidence="10">ATCC BAA-968 / K-10</strain>
    </source>
</reference>
<keyword evidence="6 8" id="KW-1133">Transmembrane helix</keyword>
<dbReference type="AlphaFoldDB" id="Q73TB3"/>
<dbReference type="eggNOG" id="COG1807">
    <property type="taxonomic scope" value="Bacteria"/>
</dbReference>
<feature type="transmembrane region" description="Helical" evidence="8">
    <location>
        <begin position="235"/>
        <end position="255"/>
    </location>
</feature>
<feature type="transmembrane region" description="Helical" evidence="8">
    <location>
        <begin position="172"/>
        <end position="191"/>
    </location>
</feature>
<dbReference type="Proteomes" id="UP000000580">
    <property type="component" value="Chromosome"/>
</dbReference>
<keyword evidence="7 8" id="KW-0472">Membrane</keyword>
<feature type="transmembrane region" description="Helical" evidence="8">
    <location>
        <begin position="123"/>
        <end position="140"/>
    </location>
</feature>
<evidence type="ECO:0000313" key="9">
    <source>
        <dbReference type="EMBL" id="AAS06355.1"/>
    </source>
</evidence>
<dbReference type="GO" id="GO:0010041">
    <property type="term" value="P:response to iron(III) ion"/>
    <property type="evidence" value="ECO:0007669"/>
    <property type="project" value="TreeGrafter"/>
</dbReference>
<name>Q73TB3_MYCPA</name>